<dbReference type="AlphaFoldDB" id="A0A9D1NLU7"/>
<gene>
    <name evidence="7" type="ORF">IAC79_03055</name>
</gene>
<organism evidence="7 8">
    <name type="scientific">Candidatus Spyradenecus faecavium</name>
    <dbReference type="NCBI Taxonomy" id="2840947"/>
    <lineage>
        <taxon>Bacteria</taxon>
        <taxon>Pseudomonadati</taxon>
        <taxon>Lentisphaerota</taxon>
        <taxon>Lentisphaeria</taxon>
        <taxon>Lentisphaerales</taxon>
        <taxon>Lentisphaeraceae</taxon>
        <taxon>Lentisphaeraceae incertae sedis</taxon>
        <taxon>Candidatus Spyradenecus</taxon>
    </lineage>
</organism>
<dbReference type="InterPro" id="IPR049560">
    <property type="entry name" value="MeTrfase_RsmB-F_NOP2_cat"/>
</dbReference>
<dbReference type="CDD" id="cd02440">
    <property type="entry name" value="AdoMet_MTases"/>
    <property type="match status" value="1"/>
</dbReference>
<comment type="caution">
    <text evidence="7">The sequence shown here is derived from an EMBL/GenBank/DDBJ whole genome shotgun (WGS) entry which is preliminary data.</text>
</comment>
<dbReference type="Gene3D" id="3.40.50.150">
    <property type="entry name" value="Vaccinia Virus protein VP39"/>
    <property type="match status" value="1"/>
</dbReference>
<dbReference type="InterPro" id="IPR001678">
    <property type="entry name" value="MeTrfase_RsmB-F_NOP2_dom"/>
</dbReference>
<dbReference type="GO" id="GO:0001510">
    <property type="term" value="P:RNA methylation"/>
    <property type="evidence" value="ECO:0007669"/>
    <property type="project" value="InterPro"/>
</dbReference>
<keyword evidence="3 5" id="KW-0949">S-adenosyl-L-methionine</keyword>
<dbReference type="SUPFAM" id="SSF48013">
    <property type="entry name" value="NusB-like"/>
    <property type="match status" value="1"/>
</dbReference>
<dbReference type="InterPro" id="IPR006027">
    <property type="entry name" value="NusB_RsmB_TIM44"/>
</dbReference>
<keyword evidence="2 5" id="KW-0808">Transferase</keyword>
<evidence type="ECO:0000313" key="7">
    <source>
        <dbReference type="EMBL" id="HIV09079.1"/>
    </source>
</evidence>
<dbReference type="PROSITE" id="PS51686">
    <property type="entry name" value="SAM_MT_RSMB_NOP"/>
    <property type="match status" value="1"/>
</dbReference>
<sequence length="359" mass="39017">RHLSSLEWVVGRCVKRLPQGDLRAALLVGAAQLLCLPGVPDHAAIAETVEAAKPIGRGAAGFVNAVLRRIQRERDALLAELARQPEHVRLNLPKALWARWLRDLGEERARAVAEALSTPPRTALRPLPPFGPPEGCAPHPDDPGFCLAPNGVRVETLPGFAEGRFVAQDPATRQALDLLDPRPGQRVLDACAAPGGKTAQIAARLAPWPEGTLLVANEPNPDRAETLRDTLRRCGFLDRVTLSERPAQELEGTFDRILLDVPCSNTGVLGRRPDARWAWTPARLRRAVALQAEILEACARLLAPGGRLVYSTCSIEPEEDGDQVRAFLDRHPDFTLLDSRLTLPTPTHDGSFAALLQLG</sequence>
<feature type="active site" description="Nucleophile" evidence="5">
    <location>
        <position position="313"/>
    </location>
</feature>
<comment type="similarity">
    <text evidence="5">Belongs to the class I-like SAM-binding methyltransferase superfamily. RsmB/NOP family.</text>
</comment>
<dbReference type="InterPro" id="IPR023267">
    <property type="entry name" value="RCMT"/>
</dbReference>
<proteinExistence type="inferred from homology"/>
<name>A0A9D1NLU7_9BACT</name>
<dbReference type="Pfam" id="PF01189">
    <property type="entry name" value="Methyltr_RsmB-F"/>
    <property type="match status" value="1"/>
</dbReference>
<feature type="binding site" evidence="5">
    <location>
        <position position="260"/>
    </location>
    <ligand>
        <name>S-adenosyl-L-methionine</name>
        <dbReference type="ChEBI" id="CHEBI:59789"/>
    </ligand>
</feature>
<keyword evidence="4 5" id="KW-0694">RNA-binding</keyword>
<dbReference type="Gene3D" id="1.10.940.10">
    <property type="entry name" value="NusB-like"/>
    <property type="match status" value="1"/>
</dbReference>
<evidence type="ECO:0000256" key="3">
    <source>
        <dbReference type="ARBA" id="ARBA00022691"/>
    </source>
</evidence>
<dbReference type="Proteomes" id="UP000886845">
    <property type="component" value="Unassembled WGS sequence"/>
</dbReference>
<protein>
    <submittedName>
        <fullName evidence="7">16S rRNA (Cytosine(967)-C(5))-methyltransferase RsmB</fullName>
    </submittedName>
</protein>
<evidence type="ECO:0000259" key="6">
    <source>
        <dbReference type="PROSITE" id="PS51686"/>
    </source>
</evidence>
<feature type="binding site" evidence="5">
    <location>
        <position position="218"/>
    </location>
    <ligand>
        <name>S-adenosyl-L-methionine</name>
        <dbReference type="ChEBI" id="CHEBI:59789"/>
    </ligand>
</feature>
<feature type="domain" description="SAM-dependent MTase RsmB/NOP-type" evidence="6">
    <location>
        <begin position="76"/>
        <end position="359"/>
    </location>
</feature>
<evidence type="ECO:0000256" key="4">
    <source>
        <dbReference type="ARBA" id="ARBA00022884"/>
    </source>
</evidence>
<dbReference type="GO" id="GO:0008173">
    <property type="term" value="F:RNA methyltransferase activity"/>
    <property type="evidence" value="ECO:0007669"/>
    <property type="project" value="InterPro"/>
</dbReference>
<keyword evidence="1 5" id="KW-0489">Methyltransferase</keyword>
<dbReference type="InterPro" id="IPR035926">
    <property type="entry name" value="NusB-like_sf"/>
</dbReference>
<dbReference type="EMBL" id="DVOR01000096">
    <property type="protein sequence ID" value="HIV09079.1"/>
    <property type="molecule type" value="Genomic_DNA"/>
</dbReference>
<dbReference type="PRINTS" id="PR02008">
    <property type="entry name" value="RCMTFAMILY"/>
</dbReference>
<evidence type="ECO:0000313" key="8">
    <source>
        <dbReference type="Proteomes" id="UP000886845"/>
    </source>
</evidence>
<reference evidence="7" key="1">
    <citation type="submission" date="2020-10" db="EMBL/GenBank/DDBJ databases">
        <authorList>
            <person name="Gilroy R."/>
        </authorList>
    </citation>
    <scope>NUCLEOTIDE SEQUENCE</scope>
    <source>
        <strain evidence="7">35461</strain>
    </source>
</reference>
<accession>A0A9D1NLU7</accession>
<dbReference type="SUPFAM" id="SSF53335">
    <property type="entry name" value="S-adenosyl-L-methionine-dependent methyltransferases"/>
    <property type="match status" value="1"/>
</dbReference>
<evidence type="ECO:0000256" key="5">
    <source>
        <dbReference type="PROSITE-ProRule" id="PRU01023"/>
    </source>
</evidence>
<feature type="binding site" evidence="5">
    <location>
        <begin position="191"/>
        <end position="197"/>
    </location>
    <ligand>
        <name>S-adenosyl-L-methionine</name>
        <dbReference type="ChEBI" id="CHEBI:59789"/>
    </ligand>
</feature>
<dbReference type="GO" id="GO:0003723">
    <property type="term" value="F:RNA binding"/>
    <property type="evidence" value="ECO:0007669"/>
    <property type="project" value="UniProtKB-UniRule"/>
</dbReference>
<dbReference type="PANTHER" id="PTHR22807">
    <property type="entry name" value="NOP2 YEAST -RELATED NOL1/NOP2/FMU SUN DOMAIN-CONTAINING"/>
    <property type="match status" value="1"/>
</dbReference>
<feature type="non-terminal residue" evidence="7">
    <location>
        <position position="1"/>
    </location>
</feature>
<dbReference type="GO" id="GO:0006355">
    <property type="term" value="P:regulation of DNA-templated transcription"/>
    <property type="evidence" value="ECO:0007669"/>
    <property type="project" value="InterPro"/>
</dbReference>
<evidence type="ECO:0000256" key="2">
    <source>
        <dbReference type="ARBA" id="ARBA00022679"/>
    </source>
</evidence>
<evidence type="ECO:0000256" key="1">
    <source>
        <dbReference type="ARBA" id="ARBA00022603"/>
    </source>
</evidence>
<dbReference type="Pfam" id="PF01029">
    <property type="entry name" value="NusB"/>
    <property type="match status" value="1"/>
</dbReference>
<reference evidence="7" key="2">
    <citation type="journal article" date="2021" name="PeerJ">
        <title>Extensive microbial diversity within the chicken gut microbiome revealed by metagenomics and culture.</title>
        <authorList>
            <person name="Gilroy R."/>
            <person name="Ravi A."/>
            <person name="Getino M."/>
            <person name="Pursley I."/>
            <person name="Horton D.L."/>
            <person name="Alikhan N.F."/>
            <person name="Baker D."/>
            <person name="Gharbi K."/>
            <person name="Hall N."/>
            <person name="Watson M."/>
            <person name="Adriaenssens E.M."/>
            <person name="Foster-Nyarko E."/>
            <person name="Jarju S."/>
            <person name="Secka A."/>
            <person name="Antonio M."/>
            <person name="Oren A."/>
            <person name="Chaudhuri R.R."/>
            <person name="La Ragione R."/>
            <person name="Hildebrand F."/>
            <person name="Pallen M.J."/>
        </authorList>
    </citation>
    <scope>NUCLEOTIDE SEQUENCE</scope>
    <source>
        <strain evidence="7">35461</strain>
    </source>
</reference>
<dbReference type="InterPro" id="IPR029063">
    <property type="entry name" value="SAM-dependent_MTases_sf"/>
</dbReference>
<comment type="caution">
    <text evidence="5">Lacks conserved residue(s) required for the propagation of feature annotation.</text>
</comment>
<dbReference type="PANTHER" id="PTHR22807:SF53">
    <property type="entry name" value="RIBOSOMAL RNA SMALL SUBUNIT METHYLTRANSFERASE B-RELATED"/>
    <property type="match status" value="1"/>
</dbReference>